<protein>
    <submittedName>
        <fullName evidence="3">Uncharacterized protein</fullName>
    </submittedName>
</protein>
<reference evidence="3 4" key="1">
    <citation type="submission" date="2019-04" db="EMBL/GenBank/DDBJ databases">
        <title>Cohnella sp. nov. isolated from preserved vegetables.</title>
        <authorList>
            <person name="Lin S.-Y."/>
            <person name="Hung M.-H."/>
            <person name="Young C.-C."/>
        </authorList>
    </citation>
    <scope>NUCLEOTIDE SEQUENCE [LARGE SCALE GENOMIC DNA]</scope>
    <source>
        <strain evidence="3 4">CC-MHH1044</strain>
    </source>
</reference>
<keyword evidence="2" id="KW-0472">Membrane</keyword>
<keyword evidence="2" id="KW-0812">Transmembrane</keyword>
<evidence type="ECO:0000256" key="1">
    <source>
        <dbReference type="SAM" id="MobiDB-lite"/>
    </source>
</evidence>
<accession>A0A4S4BH80</accession>
<feature type="region of interest" description="Disordered" evidence="1">
    <location>
        <begin position="30"/>
        <end position="148"/>
    </location>
</feature>
<feature type="compositionally biased region" description="Low complexity" evidence="1">
    <location>
        <begin position="96"/>
        <end position="110"/>
    </location>
</feature>
<dbReference type="OrthoDB" id="1798639at2"/>
<comment type="caution">
    <text evidence="3">The sequence shown here is derived from an EMBL/GenBank/DDBJ whole genome shotgun (WGS) entry which is preliminary data.</text>
</comment>
<dbReference type="Proteomes" id="UP000310636">
    <property type="component" value="Unassembled WGS sequence"/>
</dbReference>
<dbReference type="AlphaFoldDB" id="A0A4S4BH80"/>
<proteinExistence type="predicted"/>
<evidence type="ECO:0000313" key="3">
    <source>
        <dbReference type="EMBL" id="THF72777.1"/>
    </source>
</evidence>
<feature type="compositionally biased region" description="Low complexity" evidence="1">
    <location>
        <begin position="55"/>
        <end position="77"/>
    </location>
</feature>
<evidence type="ECO:0000313" key="4">
    <source>
        <dbReference type="Proteomes" id="UP000310636"/>
    </source>
</evidence>
<feature type="compositionally biased region" description="Basic and acidic residues" evidence="1">
    <location>
        <begin position="78"/>
        <end position="94"/>
    </location>
</feature>
<feature type="compositionally biased region" description="Low complexity" evidence="1">
    <location>
        <begin position="117"/>
        <end position="143"/>
    </location>
</feature>
<sequence length="176" mass="18578">MEKLIDFILSNIYFVIVAIGLVYGMFFRKSSDSGKKPNRMPDFGGGGARPGTPQAPSSRPGAPGEPAAGPRPAARPAAPREREQPRYRLPERPETASAPEAAPVRPAPVHAAERAPKPAQAGVAAASPYAASAPASPIYASSPGGLQPTREELARAVVWAEVLGPPRARKPFRRGW</sequence>
<gene>
    <name evidence="3" type="ORF">E6C55_31975</name>
</gene>
<evidence type="ECO:0000256" key="2">
    <source>
        <dbReference type="SAM" id="Phobius"/>
    </source>
</evidence>
<organism evidence="3 4">
    <name type="scientific">Cohnella fermenti</name>
    <dbReference type="NCBI Taxonomy" id="2565925"/>
    <lineage>
        <taxon>Bacteria</taxon>
        <taxon>Bacillati</taxon>
        <taxon>Bacillota</taxon>
        <taxon>Bacilli</taxon>
        <taxon>Bacillales</taxon>
        <taxon>Paenibacillaceae</taxon>
        <taxon>Cohnella</taxon>
    </lineage>
</organism>
<name>A0A4S4BH80_9BACL</name>
<keyword evidence="2" id="KW-1133">Transmembrane helix</keyword>
<dbReference type="RefSeq" id="WP_136373908.1">
    <property type="nucleotide sequence ID" value="NZ_SSOB01000071.1"/>
</dbReference>
<feature type="transmembrane region" description="Helical" evidence="2">
    <location>
        <begin position="6"/>
        <end position="26"/>
    </location>
</feature>
<keyword evidence="4" id="KW-1185">Reference proteome</keyword>
<dbReference type="EMBL" id="SSOB01000071">
    <property type="protein sequence ID" value="THF72777.1"/>
    <property type="molecule type" value="Genomic_DNA"/>
</dbReference>